<gene>
    <name evidence="2" type="ORF">ACFQDI_08065</name>
</gene>
<evidence type="ECO:0000313" key="3">
    <source>
        <dbReference type="Proteomes" id="UP001596052"/>
    </source>
</evidence>
<dbReference type="SUPFAM" id="SSF55797">
    <property type="entry name" value="PR-1-like"/>
    <property type="match status" value="1"/>
</dbReference>
<evidence type="ECO:0000313" key="2">
    <source>
        <dbReference type="EMBL" id="MFC5454802.1"/>
    </source>
</evidence>
<accession>A0ABW0KQ01</accession>
<dbReference type="RefSeq" id="WP_377165257.1">
    <property type="nucleotide sequence ID" value="NZ_JBHSMQ010000002.1"/>
</dbReference>
<evidence type="ECO:0000259" key="1">
    <source>
        <dbReference type="Pfam" id="PF00188"/>
    </source>
</evidence>
<dbReference type="PANTHER" id="PTHR31157">
    <property type="entry name" value="SCP DOMAIN-CONTAINING PROTEIN"/>
    <property type="match status" value="1"/>
</dbReference>
<keyword evidence="3" id="KW-1185">Reference proteome</keyword>
<dbReference type="InterPro" id="IPR035940">
    <property type="entry name" value="CAP_sf"/>
</dbReference>
<feature type="domain" description="SCP" evidence="1">
    <location>
        <begin position="17"/>
        <end position="185"/>
    </location>
</feature>
<comment type="caution">
    <text evidence="2">The sequence shown here is derived from an EMBL/GenBank/DDBJ whole genome shotgun (WGS) entry which is preliminary data.</text>
</comment>
<protein>
    <submittedName>
        <fullName evidence="2">CAP domain-containing protein</fullName>
    </submittedName>
</protein>
<proteinExistence type="predicted"/>
<dbReference type="Gene3D" id="3.40.33.10">
    <property type="entry name" value="CAP"/>
    <property type="match status" value="1"/>
</dbReference>
<dbReference type="Proteomes" id="UP001596052">
    <property type="component" value="Unassembled WGS sequence"/>
</dbReference>
<reference evidence="3" key="1">
    <citation type="journal article" date="2019" name="Int. J. Syst. Evol. Microbiol.">
        <title>The Global Catalogue of Microorganisms (GCM) 10K type strain sequencing project: providing services to taxonomists for standard genome sequencing and annotation.</title>
        <authorList>
            <consortium name="The Broad Institute Genomics Platform"/>
            <consortium name="The Broad Institute Genome Sequencing Center for Infectious Disease"/>
            <person name="Wu L."/>
            <person name="Ma J."/>
        </authorList>
    </citation>
    <scope>NUCLEOTIDE SEQUENCE [LARGE SCALE GENOMIC DNA]</scope>
    <source>
        <strain evidence="3">CGMCC 4.1469</strain>
    </source>
</reference>
<dbReference type="PANTHER" id="PTHR31157:SF1">
    <property type="entry name" value="SCP DOMAIN-CONTAINING PROTEIN"/>
    <property type="match status" value="1"/>
</dbReference>
<dbReference type="InterPro" id="IPR014044">
    <property type="entry name" value="CAP_dom"/>
</dbReference>
<organism evidence="2 3">
    <name type="scientific">Prosthecobacter fluviatilis</name>
    <dbReference type="NCBI Taxonomy" id="445931"/>
    <lineage>
        <taxon>Bacteria</taxon>
        <taxon>Pseudomonadati</taxon>
        <taxon>Verrucomicrobiota</taxon>
        <taxon>Verrucomicrobiia</taxon>
        <taxon>Verrucomicrobiales</taxon>
        <taxon>Verrucomicrobiaceae</taxon>
        <taxon>Prosthecobacter</taxon>
    </lineage>
</organism>
<sequence length="350" mass="37283">MALGNDPTAEQQYMLELINRFRTDPQGELSNLVNFSSPGVWAGTKSDDPSIAYALNFFGTSASDLASQFSTLVAAPPLAWNSALNVSATNYSNLMVTSDQQSHTLDGLSLEQRIMNGGYGANWLNAGENLFASAHSPFHAHAAFVLDWGDGNGATAGYGNGIQNPAGHRDLLLDLAMKEIGIGFQNIAIPGTNTAATGPYVITEHLASQFRYDGTNFISDAILTGSIYQDTILADAFYTPGEGLAGELINVYNDVTGILVASGFSNSAGGFNIALTGLVNGVVYRVEAPDTGLAARTFTLTEHTDDYGVPVLVYDNVYESFAVVPEPGSLLLCLIAGLPWLWSRTRHTLR</sequence>
<dbReference type="Pfam" id="PF00188">
    <property type="entry name" value="CAP"/>
    <property type="match status" value="1"/>
</dbReference>
<name>A0ABW0KQ01_9BACT</name>
<dbReference type="EMBL" id="JBHSMQ010000002">
    <property type="protein sequence ID" value="MFC5454802.1"/>
    <property type="molecule type" value="Genomic_DNA"/>
</dbReference>